<dbReference type="PANTHER" id="PTHR23513:SF9">
    <property type="entry name" value="ENTEROBACTIN EXPORTER ENTS"/>
    <property type="match status" value="1"/>
</dbReference>
<keyword evidence="2" id="KW-0813">Transport</keyword>
<evidence type="ECO:0000256" key="6">
    <source>
        <dbReference type="ARBA" id="ARBA00023136"/>
    </source>
</evidence>
<keyword evidence="3" id="KW-1003">Cell membrane</keyword>
<evidence type="ECO:0000256" key="2">
    <source>
        <dbReference type="ARBA" id="ARBA00022448"/>
    </source>
</evidence>
<dbReference type="CDD" id="cd06173">
    <property type="entry name" value="MFS_MefA_like"/>
    <property type="match status" value="1"/>
</dbReference>
<proteinExistence type="predicted"/>
<evidence type="ECO:0000256" key="7">
    <source>
        <dbReference type="SAM" id="Phobius"/>
    </source>
</evidence>
<keyword evidence="4 7" id="KW-0812">Transmembrane</keyword>
<dbReference type="PROSITE" id="PS50850">
    <property type="entry name" value="MFS"/>
    <property type="match status" value="1"/>
</dbReference>
<evidence type="ECO:0000256" key="5">
    <source>
        <dbReference type="ARBA" id="ARBA00022989"/>
    </source>
</evidence>
<dbReference type="Proteomes" id="UP000291301">
    <property type="component" value="Unassembled WGS sequence"/>
</dbReference>
<feature type="transmembrane region" description="Helical" evidence="7">
    <location>
        <begin position="187"/>
        <end position="207"/>
    </location>
</feature>
<keyword evidence="10" id="KW-1185">Reference proteome</keyword>
<name>A0A4R0PGZ3_9HYPH</name>
<dbReference type="GO" id="GO:0022857">
    <property type="term" value="F:transmembrane transporter activity"/>
    <property type="evidence" value="ECO:0007669"/>
    <property type="project" value="InterPro"/>
</dbReference>
<evidence type="ECO:0000259" key="8">
    <source>
        <dbReference type="PROSITE" id="PS50850"/>
    </source>
</evidence>
<dbReference type="SUPFAM" id="SSF103473">
    <property type="entry name" value="MFS general substrate transporter"/>
    <property type="match status" value="1"/>
</dbReference>
<feature type="transmembrane region" description="Helical" evidence="7">
    <location>
        <begin position="301"/>
        <end position="326"/>
    </location>
</feature>
<feature type="transmembrane region" description="Helical" evidence="7">
    <location>
        <begin position="159"/>
        <end position="181"/>
    </location>
</feature>
<accession>A0A4R0PGZ3</accession>
<organism evidence="9 10">
    <name type="scientific">Oricola cellulosilytica</name>
    <dbReference type="NCBI Taxonomy" id="1429082"/>
    <lineage>
        <taxon>Bacteria</taxon>
        <taxon>Pseudomonadati</taxon>
        <taxon>Pseudomonadota</taxon>
        <taxon>Alphaproteobacteria</taxon>
        <taxon>Hyphomicrobiales</taxon>
        <taxon>Ahrensiaceae</taxon>
        <taxon>Oricola</taxon>
    </lineage>
</organism>
<dbReference type="Gene3D" id="1.20.1250.20">
    <property type="entry name" value="MFS general substrate transporter like domains"/>
    <property type="match status" value="1"/>
</dbReference>
<feature type="transmembrane region" description="Helical" evidence="7">
    <location>
        <begin position="34"/>
        <end position="55"/>
    </location>
</feature>
<feature type="transmembrane region" description="Helical" evidence="7">
    <location>
        <begin position="381"/>
        <end position="408"/>
    </location>
</feature>
<evidence type="ECO:0000256" key="1">
    <source>
        <dbReference type="ARBA" id="ARBA00004651"/>
    </source>
</evidence>
<feature type="transmembrane region" description="Helical" evidence="7">
    <location>
        <begin position="235"/>
        <end position="260"/>
    </location>
</feature>
<dbReference type="InterPro" id="IPR005829">
    <property type="entry name" value="Sugar_transporter_CS"/>
</dbReference>
<feature type="transmembrane region" description="Helical" evidence="7">
    <location>
        <begin position="67"/>
        <end position="87"/>
    </location>
</feature>
<dbReference type="EMBL" id="SJST01000001">
    <property type="protein sequence ID" value="TCD15880.1"/>
    <property type="molecule type" value="Genomic_DNA"/>
</dbReference>
<evidence type="ECO:0000313" key="10">
    <source>
        <dbReference type="Proteomes" id="UP000291301"/>
    </source>
</evidence>
<comment type="subcellular location">
    <subcellularLocation>
        <location evidence="1">Cell membrane</location>
        <topology evidence="1">Multi-pass membrane protein</topology>
    </subcellularLocation>
</comment>
<dbReference type="InterPro" id="IPR036259">
    <property type="entry name" value="MFS_trans_sf"/>
</dbReference>
<evidence type="ECO:0000256" key="4">
    <source>
        <dbReference type="ARBA" id="ARBA00022692"/>
    </source>
</evidence>
<reference evidence="9 10" key="1">
    <citation type="journal article" date="2015" name="Antonie Van Leeuwenhoek">
        <title>Oricola cellulosilytica gen. nov., sp. nov., a cellulose-degrading bacterium of the family Phyllobacteriaceae isolated from surface seashore water, and emended descriptions of Mesorhizobium loti and Phyllobacterium myrsinacearum.</title>
        <authorList>
            <person name="Hameed A."/>
            <person name="Shahina M."/>
            <person name="Lai W.A."/>
            <person name="Lin S.Y."/>
            <person name="Young L.S."/>
            <person name="Liu Y.C."/>
            <person name="Hsu Y.H."/>
            <person name="Young C.C."/>
        </authorList>
    </citation>
    <scope>NUCLEOTIDE SEQUENCE [LARGE SCALE GENOMIC DNA]</scope>
    <source>
        <strain evidence="9 10">KCTC 52183</strain>
    </source>
</reference>
<dbReference type="PROSITE" id="PS00216">
    <property type="entry name" value="SUGAR_TRANSPORT_1"/>
    <property type="match status" value="1"/>
</dbReference>
<feature type="transmembrane region" description="Helical" evidence="7">
    <location>
        <begin position="94"/>
        <end position="115"/>
    </location>
</feature>
<keyword evidence="6 7" id="KW-0472">Membrane</keyword>
<protein>
    <submittedName>
        <fullName evidence="9">MFS transporter</fullName>
    </submittedName>
</protein>
<dbReference type="RefSeq" id="WP_131564215.1">
    <property type="nucleotide sequence ID" value="NZ_JAINFK010000001.1"/>
</dbReference>
<dbReference type="OrthoDB" id="7283966at2"/>
<sequence>MTDESQAGRQDDPEDGAVGARFAAFSHGAFVRYWLARFSTTFAVQIIAVAVGWQIYALTRDPLDLGLIGLVQFLPLLLLVLVTGAVADRFGRRLVMGSAIALECACAGAILFFSWRGLTTPLPVFVALAGMGIARAFFGPASQSLVVNLVPRRDFANAVAWNSSAWQVASIGGPVAGGLLYGISANVAYTTALAMLLTALFLVSRIPKPPVRGEVKKVTFSSLFDGLRFIRREKVVLGAISLDLFAVLLGGAVALLPVYAHDILDLGPWGLGLLRAAPGIGAVSMAAFLAASPIRDHAGRVLLFFVALFGIFTVIFGISTLTWLSIAALTLVGAADMVSVYIRETLLQLWTPDEVRGRVNAVNMVFLGASNELGEFRAGFMAAWIGVVPAVVFGGVGAVAVATGWALLFPQLRDARYLHRAG</sequence>
<feature type="transmembrane region" description="Helical" evidence="7">
    <location>
        <begin position="121"/>
        <end position="138"/>
    </location>
</feature>
<dbReference type="InterPro" id="IPR010290">
    <property type="entry name" value="TM_effector"/>
</dbReference>
<dbReference type="AlphaFoldDB" id="A0A4R0PGZ3"/>
<comment type="caution">
    <text evidence="9">The sequence shown here is derived from an EMBL/GenBank/DDBJ whole genome shotgun (WGS) entry which is preliminary data.</text>
</comment>
<evidence type="ECO:0000256" key="3">
    <source>
        <dbReference type="ARBA" id="ARBA00022475"/>
    </source>
</evidence>
<dbReference type="Pfam" id="PF05977">
    <property type="entry name" value="MFS_3"/>
    <property type="match status" value="1"/>
</dbReference>
<dbReference type="InterPro" id="IPR020846">
    <property type="entry name" value="MFS_dom"/>
</dbReference>
<gene>
    <name evidence="9" type="ORF">E0D97_00100</name>
</gene>
<dbReference type="PANTHER" id="PTHR23513">
    <property type="entry name" value="INTEGRAL MEMBRANE EFFLUX PROTEIN-RELATED"/>
    <property type="match status" value="1"/>
</dbReference>
<feature type="domain" description="Major facilitator superfamily (MFS) profile" evidence="8">
    <location>
        <begin position="29"/>
        <end position="413"/>
    </location>
</feature>
<dbReference type="GO" id="GO:0005886">
    <property type="term" value="C:plasma membrane"/>
    <property type="evidence" value="ECO:0007669"/>
    <property type="project" value="UniProtKB-SubCell"/>
</dbReference>
<feature type="transmembrane region" description="Helical" evidence="7">
    <location>
        <begin position="266"/>
        <end position="289"/>
    </location>
</feature>
<keyword evidence="5 7" id="KW-1133">Transmembrane helix</keyword>
<evidence type="ECO:0000313" key="9">
    <source>
        <dbReference type="EMBL" id="TCD15880.1"/>
    </source>
</evidence>